<keyword evidence="1" id="KW-0614">Plasmid</keyword>
<evidence type="ECO:0000313" key="2">
    <source>
        <dbReference type="Proteomes" id="UP001017257"/>
    </source>
</evidence>
<reference evidence="1" key="1">
    <citation type="submission" date="2022-08" db="EMBL/GenBank/DDBJ databases">
        <title>Microvirga terrae sp. nov., isolated from soil.</title>
        <authorList>
            <person name="Kim K.H."/>
            <person name="Seo Y.L."/>
            <person name="Kim J.M."/>
            <person name="Lee J.K."/>
            <person name="Han D.M."/>
            <person name="Jeon C.O."/>
        </authorList>
    </citation>
    <scope>NUCLEOTIDE SEQUENCE</scope>
    <source>
        <strain evidence="1">R24</strain>
        <plasmid evidence="1">pR24_1</plasmid>
    </source>
</reference>
<name>A0ABY5S236_9HYPH</name>
<accession>A0ABY5S236</accession>
<dbReference type="EMBL" id="CP102846">
    <property type="protein sequence ID" value="UVF22596.1"/>
    <property type="molecule type" value="Genomic_DNA"/>
</dbReference>
<evidence type="ECO:0008006" key="3">
    <source>
        <dbReference type="Google" id="ProtNLM"/>
    </source>
</evidence>
<protein>
    <recommendedName>
        <fullName evidence="3">Group III truncated hemoglobin</fullName>
    </recommendedName>
</protein>
<dbReference type="RefSeq" id="WP_173945432.1">
    <property type="nucleotide sequence ID" value="NZ_CP102846.1"/>
</dbReference>
<organism evidence="1 2">
    <name type="scientific">Microvirga terrae</name>
    <dbReference type="NCBI Taxonomy" id="2740529"/>
    <lineage>
        <taxon>Bacteria</taxon>
        <taxon>Pseudomonadati</taxon>
        <taxon>Pseudomonadota</taxon>
        <taxon>Alphaproteobacteria</taxon>
        <taxon>Hyphomicrobiales</taxon>
        <taxon>Methylobacteriaceae</taxon>
        <taxon>Microvirga</taxon>
    </lineage>
</organism>
<gene>
    <name evidence="1" type="ORF">HPT29_026005</name>
</gene>
<geneLocation type="plasmid" evidence="1 2">
    <name>pR24_1</name>
</geneLocation>
<keyword evidence="2" id="KW-1185">Reference proteome</keyword>
<sequence>MPNHSDPCTQRYASRAELAEFASGLPAQLAATYARERTQVHTLYANQDSDTVDRLIEVLISMWTHLAKGYPPGHFDGKDPEEFFRHYLADRFTWRSLLTHPSSSSPICLLEAKRAVLSDAEEAVAETVAAVFRGDDRFMLNVWTDYWQNARSVRNNVTQ</sequence>
<dbReference type="Proteomes" id="UP001017257">
    <property type="component" value="Plasmid pR24_1"/>
</dbReference>
<proteinExistence type="predicted"/>
<evidence type="ECO:0000313" key="1">
    <source>
        <dbReference type="EMBL" id="UVF22596.1"/>
    </source>
</evidence>